<dbReference type="AlphaFoldDB" id="A0A168KVC3"/>
<name>A0A168KVC3_MUCCL</name>
<proteinExistence type="predicted"/>
<evidence type="ECO:0000313" key="1">
    <source>
        <dbReference type="EMBL" id="OAD02808.1"/>
    </source>
</evidence>
<dbReference type="VEuPathDB" id="FungiDB:MUCCIDRAFT_109654"/>
<dbReference type="Proteomes" id="UP000077051">
    <property type="component" value="Unassembled WGS sequence"/>
</dbReference>
<reference evidence="1 2" key="1">
    <citation type="submission" date="2015-06" db="EMBL/GenBank/DDBJ databases">
        <title>Expansion of signal transduction pathways in fungi by whole-genome duplication.</title>
        <authorList>
            <consortium name="DOE Joint Genome Institute"/>
            <person name="Corrochano L.M."/>
            <person name="Kuo A."/>
            <person name="Marcet-Houben M."/>
            <person name="Polaino S."/>
            <person name="Salamov A."/>
            <person name="Villalobos J.M."/>
            <person name="Alvarez M.I."/>
            <person name="Avalos J."/>
            <person name="Benito E.P."/>
            <person name="Benoit I."/>
            <person name="Burger G."/>
            <person name="Camino L.P."/>
            <person name="Canovas D."/>
            <person name="Cerda-Olmedo E."/>
            <person name="Cheng J.-F."/>
            <person name="Dominguez A."/>
            <person name="Elias M."/>
            <person name="Eslava A.P."/>
            <person name="Glaser F."/>
            <person name="Grimwood J."/>
            <person name="Gutierrez G."/>
            <person name="Heitman J."/>
            <person name="Henrissat B."/>
            <person name="Iturriaga E.A."/>
            <person name="Lang B.F."/>
            <person name="Lavin J.L."/>
            <person name="Lee S."/>
            <person name="Li W."/>
            <person name="Lindquist E."/>
            <person name="Lopez-Garcia S."/>
            <person name="Luque E.M."/>
            <person name="Marcos A.T."/>
            <person name="Martin J."/>
            <person name="Mccluskey K."/>
            <person name="Medina H.R."/>
            <person name="Miralles-Duran A."/>
            <person name="Miyazaki A."/>
            <person name="Munoz-Torres E."/>
            <person name="Oguiza J.A."/>
            <person name="Ohm R."/>
            <person name="Olmedo M."/>
            <person name="Orejas M."/>
            <person name="Ortiz-Castellanos L."/>
            <person name="Pisabarro A.G."/>
            <person name="Rodriguez-Romero J."/>
            <person name="Ruiz-Herrera J."/>
            <person name="Ruiz-Vazquez R."/>
            <person name="Sanz C."/>
            <person name="Schackwitz W."/>
            <person name="Schmutz J."/>
            <person name="Shahriari M."/>
            <person name="Shelest E."/>
            <person name="Silva-Franco F."/>
            <person name="Soanes D."/>
            <person name="Syed K."/>
            <person name="Tagua V.G."/>
            <person name="Talbot N.J."/>
            <person name="Thon M."/>
            <person name="De Vries R.P."/>
            <person name="Wiebenga A."/>
            <person name="Yadav J.S."/>
            <person name="Braun E.L."/>
            <person name="Baker S."/>
            <person name="Garre V."/>
            <person name="Horwitz B."/>
            <person name="Torres-Martinez S."/>
            <person name="Idnurm A."/>
            <person name="Herrera-Estrella A."/>
            <person name="Gabaldon T."/>
            <person name="Grigoriev I.V."/>
        </authorList>
    </citation>
    <scope>NUCLEOTIDE SEQUENCE [LARGE SCALE GENOMIC DNA]</scope>
    <source>
        <strain evidence="1 2">CBS 277.49</strain>
    </source>
</reference>
<accession>A0A168KVC3</accession>
<protein>
    <submittedName>
        <fullName evidence="1">Uncharacterized protein</fullName>
    </submittedName>
</protein>
<dbReference type="OrthoDB" id="2240037at2759"/>
<dbReference type="EMBL" id="AMYB01000004">
    <property type="protein sequence ID" value="OAD02808.1"/>
    <property type="molecule type" value="Genomic_DNA"/>
</dbReference>
<comment type="caution">
    <text evidence="1">The sequence shown here is derived from an EMBL/GenBank/DDBJ whole genome shotgun (WGS) entry which is preliminary data.</text>
</comment>
<keyword evidence="2" id="KW-1185">Reference proteome</keyword>
<gene>
    <name evidence="1" type="ORF">MUCCIDRAFT_109654</name>
</gene>
<evidence type="ECO:0000313" key="2">
    <source>
        <dbReference type="Proteomes" id="UP000077051"/>
    </source>
</evidence>
<sequence length="275" mass="31553">MDNILDYINTKKFEIKDKKSEKYCLLRAIETMIYNIDKYKKEATLTETYHLRAFCNIVDPILQNTRLNLKEGENVSKATQRMQLVNDADVTYGRRIDVLVACESIVDSGNVELASIEFKKSDCSITILRQQQNKNLRINACILNDIHLATKSDAAKVIYLDCAGKSSYLVQLSRFNNCFVGYKIGRVRFIASLFELRQLKESIINIYAWRESMIDVSNQIAIVQAQQSFDYDMIEISDFATSSDSSTTTKRKILPVNIFLSPSNRTKRTKSVLHQ</sequence>
<organism evidence="1 2">
    <name type="scientific">Mucor lusitanicus CBS 277.49</name>
    <dbReference type="NCBI Taxonomy" id="747725"/>
    <lineage>
        <taxon>Eukaryota</taxon>
        <taxon>Fungi</taxon>
        <taxon>Fungi incertae sedis</taxon>
        <taxon>Mucoromycota</taxon>
        <taxon>Mucoromycotina</taxon>
        <taxon>Mucoromycetes</taxon>
        <taxon>Mucorales</taxon>
        <taxon>Mucorineae</taxon>
        <taxon>Mucoraceae</taxon>
        <taxon>Mucor</taxon>
    </lineage>
</organism>